<name>A0ABQ6N363_9STRA</name>
<proteinExistence type="predicted"/>
<sequence length="266" mass="27618">MSTFAYYPTTSITLTTASGAATSLTLKALSDLPLSDLLGLSDGSADETGHTTWRGSRVFLDLLALPSSPLPAFFRGRRVLELGSGSGFGGLGTLLVLGGGGPAALVMSDADEGAVALSLENYALGSFPAAAAVRAEALCWTVEAPPAAAGGRATFETVLACDVVYDVSILPPLFATARRCLNKPGGVFVLSHVCRSCFGGRAVGREAELEAHIAEVARASGFAHDDREGAGRIRQQRTRREEEGEAEGGEEEEEGQRGSVLIFIAT</sequence>
<protein>
    <submittedName>
        <fullName evidence="2">Uncharacterized protein</fullName>
    </submittedName>
</protein>
<dbReference type="Proteomes" id="UP001165060">
    <property type="component" value="Unassembled WGS sequence"/>
</dbReference>
<evidence type="ECO:0000313" key="2">
    <source>
        <dbReference type="EMBL" id="GMI38462.1"/>
    </source>
</evidence>
<evidence type="ECO:0000256" key="1">
    <source>
        <dbReference type="SAM" id="MobiDB-lite"/>
    </source>
</evidence>
<dbReference type="Gene3D" id="3.40.50.150">
    <property type="entry name" value="Vaccinia Virus protein VP39"/>
    <property type="match status" value="1"/>
</dbReference>
<evidence type="ECO:0000313" key="3">
    <source>
        <dbReference type="Proteomes" id="UP001165060"/>
    </source>
</evidence>
<feature type="compositionally biased region" description="Acidic residues" evidence="1">
    <location>
        <begin position="243"/>
        <end position="254"/>
    </location>
</feature>
<gene>
    <name evidence="2" type="ORF">TeGR_g6381</name>
</gene>
<dbReference type="SUPFAM" id="SSF53335">
    <property type="entry name" value="S-adenosyl-L-methionine-dependent methyltransferases"/>
    <property type="match status" value="1"/>
</dbReference>
<dbReference type="InterPro" id="IPR019410">
    <property type="entry name" value="Methyltransf_16"/>
</dbReference>
<keyword evidence="3" id="KW-1185">Reference proteome</keyword>
<organism evidence="2 3">
    <name type="scientific">Tetraparma gracilis</name>
    <dbReference type="NCBI Taxonomy" id="2962635"/>
    <lineage>
        <taxon>Eukaryota</taxon>
        <taxon>Sar</taxon>
        <taxon>Stramenopiles</taxon>
        <taxon>Ochrophyta</taxon>
        <taxon>Bolidophyceae</taxon>
        <taxon>Parmales</taxon>
        <taxon>Triparmaceae</taxon>
        <taxon>Tetraparma</taxon>
    </lineage>
</organism>
<feature type="region of interest" description="Disordered" evidence="1">
    <location>
        <begin position="224"/>
        <end position="260"/>
    </location>
</feature>
<dbReference type="PANTHER" id="PTHR14614">
    <property type="entry name" value="HEPATOCELLULAR CARCINOMA-ASSOCIATED ANTIGEN"/>
    <property type="match status" value="1"/>
</dbReference>
<dbReference type="EMBL" id="BRYB01000826">
    <property type="protein sequence ID" value="GMI38462.1"/>
    <property type="molecule type" value="Genomic_DNA"/>
</dbReference>
<accession>A0ABQ6N363</accession>
<comment type="caution">
    <text evidence="2">The sequence shown here is derived from an EMBL/GenBank/DDBJ whole genome shotgun (WGS) entry which is preliminary data.</text>
</comment>
<dbReference type="InterPro" id="IPR029063">
    <property type="entry name" value="SAM-dependent_MTases_sf"/>
</dbReference>
<dbReference type="Pfam" id="PF10294">
    <property type="entry name" value="Methyltransf_16"/>
    <property type="match status" value="1"/>
</dbReference>
<reference evidence="2 3" key="1">
    <citation type="journal article" date="2023" name="Commun. Biol.">
        <title>Genome analysis of Parmales, the sister group of diatoms, reveals the evolutionary specialization of diatoms from phago-mixotrophs to photoautotrophs.</title>
        <authorList>
            <person name="Ban H."/>
            <person name="Sato S."/>
            <person name="Yoshikawa S."/>
            <person name="Yamada K."/>
            <person name="Nakamura Y."/>
            <person name="Ichinomiya M."/>
            <person name="Sato N."/>
            <person name="Blanc-Mathieu R."/>
            <person name="Endo H."/>
            <person name="Kuwata A."/>
            <person name="Ogata H."/>
        </authorList>
    </citation>
    <scope>NUCLEOTIDE SEQUENCE [LARGE SCALE GENOMIC DNA]</scope>
</reference>